<name>A0ABQ9HFJ7_9NEOP</name>
<accession>A0ABQ9HFJ7</accession>
<evidence type="ECO:0000313" key="3">
    <source>
        <dbReference type="Proteomes" id="UP001159363"/>
    </source>
</evidence>
<organism evidence="2 3">
    <name type="scientific">Dryococelus australis</name>
    <dbReference type="NCBI Taxonomy" id="614101"/>
    <lineage>
        <taxon>Eukaryota</taxon>
        <taxon>Metazoa</taxon>
        <taxon>Ecdysozoa</taxon>
        <taxon>Arthropoda</taxon>
        <taxon>Hexapoda</taxon>
        <taxon>Insecta</taxon>
        <taxon>Pterygota</taxon>
        <taxon>Neoptera</taxon>
        <taxon>Polyneoptera</taxon>
        <taxon>Phasmatodea</taxon>
        <taxon>Verophasmatodea</taxon>
        <taxon>Anareolatae</taxon>
        <taxon>Phasmatidae</taxon>
        <taxon>Eurycanthinae</taxon>
        <taxon>Dryococelus</taxon>
    </lineage>
</organism>
<sequence length="82" mass="9787">MRVSYLEQKNTSEKKSERKNSSRRQELINIKIQHSCSCNSSFNFKEGVFIFTEECLSTVTWINIYLKMDSQPEVFTWHPFQC</sequence>
<feature type="compositionally biased region" description="Basic and acidic residues" evidence="1">
    <location>
        <begin position="10"/>
        <end position="22"/>
    </location>
</feature>
<feature type="region of interest" description="Disordered" evidence="1">
    <location>
        <begin position="1"/>
        <end position="22"/>
    </location>
</feature>
<evidence type="ECO:0000313" key="2">
    <source>
        <dbReference type="EMBL" id="KAJ8883098.1"/>
    </source>
</evidence>
<evidence type="ECO:0000256" key="1">
    <source>
        <dbReference type="SAM" id="MobiDB-lite"/>
    </source>
</evidence>
<keyword evidence="3" id="KW-1185">Reference proteome</keyword>
<comment type="caution">
    <text evidence="2">The sequence shown here is derived from an EMBL/GenBank/DDBJ whole genome shotgun (WGS) entry which is preliminary data.</text>
</comment>
<reference evidence="2 3" key="1">
    <citation type="submission" date="2023-02" db="EMBL/GenBank/DDBJ databases">
        <title>LHISI_Scaffold_Assembly.</title>
        <authorList>
            <person name="Stuart O.P."/>
            <person name="Cleave R."/>
            <person name="Magrath M.J.L."/>
            <person name="Mikheyev A.S."/>
        </authorList>
    </citation>
    <scope>NUCLEOTIDE SEQUENCE [LARGE SCALE GENOMIC DNA]</scope>
    <source>
        <strain evidence="2">Daus_M_001</strain>
        <tissue evidence="2">Leg muscle</tissue>
    </source>
</reference>
<dbReference type="Proteomes" id="UP001159363">
    <property type="component" value="Chromosome 4"/>
</dbReference>
<proteinExistence type="predicted"/>
<dbReference type="EMBL" id="JARBHB010000005">
    <property type="protein sequence ID" value="KAJ8883098.1"/>
    <property type="molecule type" value="Genomic_DNA"/>
</dbReference>
<protein>
    <submittedName>
        <fullName evidence="2">Uncharacterized protein</fullName>
    </submittedName>
</protein>
<gene>
    <name evidence="2" type="ORF">PR048_014937</name>
</gene>